<dbReference type="PANTHER" id="PTHR31692:SF2">
    <property type="entry name" value="EXPANSIN-LIKE B1"/>
    <property type="match status" value="1"/>
</dbReference>
<evidence type="ECO:0000313" key="6">
    <source>
        <dbReference type="Proteomes" id="UP000594263"/>
    </source>
</evidence>
<dbReference type="AlphaFoldDB" id="A0A7N0VGG8"/>
<dbReference type="Proteomes" id="UP000594263">
    <property type="component" value="Unplaced"/>
</dbReference>
<dbReference type="GO" id="GO:0005576">
    <property type="term" value="C:extracellular region"/>
    <property type="evidence" value="ECO:0007669"/>
    <property type="project" value="InterPro"/>
</dbReference>
<proteinExistence type="inferred from homology"/>
<dbReference type="PANTHER" id="PTHR31692">
    <property type="entry name" value="EXPANSIN-B3"/>
    <property type="match status" value="1"/>
</dbReference>
<dbReference type="Pfam" id="PF03330">
    <property type="entry name" value="DPBB_1"/>
    <property type="match status" value="1"/>
</dbReference>
<evidence type="ECO:0000259" key="4">
    <source>
        <dbReference type="PROSITE" id="PS50843"/>
    </source>
</evidence>
<dbReference type="InterPro" id="IPR007117">
    <property type="entry name" value="Expansin_CBD"/>
</dbReference>
<sequence length="256" mass="28815">MSYYSCKLYCFQISLAYVLILSEVLNMVTAQDGFASSRATYTGSPDCYTNPTEACGYGDYGRTVNGGIVTGVSRLYRNGSGCGACYQVRCRLPDLCHEYGTSVVVTDYGEGDRTDFILSEEAFKNLANPNMAYKLMSYGVIDVEYKRISCGYPNSNIMIKIHENSYYPDYLALIILYNAGMYDITGVEIWHEDYKYWVCMRRAYGAVWDLANPQRSNLMLRVQVNGANGIKYIQPKTVIPSDWKPGAAYDSEVQLN</sequence>
<dbReference type="Pfam" id="PF01357">
    <property type="entry name" value="Expansin_C"/>
    <property type="match status" value="1"/>
</dbReference>
<feature type="domain" description="Expansin-like EG45" evidence="3">
    <location>
        <begin position="52"/>
        <end position="155"/>
    </location>
</feature>
<dbReference type="Gene3D" id="2.60.40.760">
    <property type="entry name" value="Expansin, cellulose-binding-like domain"/>
    <property type="match status" value="1"/>
</dbReference>
<dbReference type="SUPFAM" id="SSF49590">
    <property type="entry name" value="PHL pollen allergen"/>
    <property type="match status" value="1"/>
</dbReference>
<evidence type="ECO:0008006" key="7">
    <source>
        <dbReference type="Google" id="ProtNLM"/>
    </source>
</evidence>
<feature type="signal peptide" evidence="2">
    <location>
        <begin position="1"/>
        <end position="30"/>
    </location>
</feature>
<protein>
    <recommendedName>
        <fullName evidence="7">Expansin-like B1</fullName>
    </recommendedName>
</protein>
<dbReference type="InterPro" id="IPR007118">
    <property type="entry name" value="Expan_Lol_pI"/>
</dbReference>
<reference evidence="5" key="1">
    <citation type="submission" date="2021-01" db="UniProtKB">
        <authorList>
            <consortium name="EnsemblPlants"/>
        </authorList>
    </citation>
    <scope>IDENTIFICATION</scope>
</reference>
<dbReference type="OMA" id="YGYNLMI"/>
<accession>A0A7N0VGG8</accession>
<dbReference type="InterPro" id="IPR036749">
    <property type="entry name" value="Expansin_CBD_sf"/>
</dbReference>
<dbReference type="PRINTS" id="PR01225">
    <property type="entry name" value="EXPANSNFAMLY"/>
</dbReference>
<evidence type="ECO:0000256" key="1">
    <source>
        <dbReference type="RuleBase" id="RU003460"/>
    </source>
</evidence>
<evidence type="ECO:0000313" key="5">
    <source>
        <dbReference type="EnsemblPlants" id="Kaladp0808s0062.1.v1.1"/>
    </source>
</evidence>
<evidence type="ECO:0000259" key="3">
    <source>
        <dbReference type="PROSITE" id="PS50842"/>
    </source>
</evidence>
<dbReference type="Gramene" id="Kaladp0808s0062.1.v1.1">
    <property type="protein sequence ID" value="Kaladp0808s0062.1.v1.1"/>
    <property type="gene ID" value="Kaladp0808s0062.v1.1"/>
</dbReference>
<feature type="chain" id="PRO_5029677056" description="Expansin-like B1" evidence="2">
    <location>
        <begin position="31"/>
        <end position="256"/>
    </location>
</feature>
<feature type="domain" description="Expansin-like CBD" evidence="4">
    <location>
        <begin position="169"/>
        <end position="251"/>
    </location>
</feature>
<dbReference type="EnsemblPlants" id="Kaladp0808s0062.1.v1.1">
    <property type="protein sequence ID" value="Kaladp0808s0062.1.v1.1"/>
    <property type="gene ID" value="Kaladp0808s0062.v1.1"/>
</dbReference>
<comment type="similarity">
    <text evidence="1">Belongs to the expansin family.</text>
</comment>
<evidence type="ECO:0000256" key="2">
    <source>
        <dbReference type="SAM" id="SignalP"/>
    </source>
</evidence>
<dbReference type="Gene3D" id="2.40.40.10">
    <property type="entry name" value="RlpA-like domain"/>
    <property type="match status" value="1"/>
</dbReference>
<name>A0A7N0VGG8_KALFE</name>
<keyword evidence="2" id="KW-0732">Signal</keyword>
<dbReference type="SUPFAM" id="SSF50685">
    <property type="entry name" value="Barwin-like endoglucanases"/>
    <property type="match status" value="1"/>
</dbReference>
<dbReference type="InterPro" id="IPR007112">
    <property type="entry name" value="Expansin/allergen_DPBB_dom"/>
</dbReference>
<dbReference type="InterPro" id="IPR036908">
    <property type="entry name" value="RlpA-like_sf"/>
</dbReference>
<dbReference type="InterPro" id="IPR009009">
    <property type="entry name" value="RlpA-like_DPBB"/>
</dbReference>
<organism evidence="5 6">
    <name type="scientific">Kalanchoe fedtschenkoi</name>
    <name type="common">Lavender scallops</name>
    <name type="synonym">South American air plant</name>
    <dbReference type="NCBI Taxonomy" id="63787"/>
    <lineage>
        <taxon>Eukaryota</taxon>
        <taxon>Viridiplantae</taxon>
        <taxon>Streptophyta</taxon>
        <taxon>Embryophyta</taxon>
        <taxon>Tracheophyta</taxon>
        <taxon>Spermatophyta</taxon>
        <taxon>Magnoliopsida</taxon>
        <taxon>eudicotyledons</taxon>
        <taxon>Gunneridae</taxon>
        <taxon>Pentapetalae</taxon>
        <taxon>Saxifragales</taxon>
        <taxon>Crassulaceae</taxon>
        <taxon>Kalanchoe</taxon>
    </lineage>
</organism>
<dbReference type="PROSITE" id="PS50843">
    <property type="entry name" value="EXPANSIN_CBD"/>
    <property type="match status" value="1"/>
</dbReference>
<dbReference type="PROSITE" id="PS50842">
    <property type="entry name" value="EXPANSIN_EG45"/>
    <property type="match status" value="1"/>
</dbReference>
<dbReference type="GO" id="GO:0009653">
    <property type="term" value="P:anatomical structure morphogenesis"/>
    <property type="evidence" value="ECO:0007669"/>
    <property type="project" value="UniProtKB-ARBA"/>
</dbReference>
<keyword evidence="6" id="KW-1185">Reference proteome</keyword>